<feature type="binding site" evidence="9">
    <location>
        <position position="42"/>
    </location>
    <ligand>
        <name>substrate</name>
    </ligand>
</feature>
<dbReference type="GO" id="GO:0009102">
    <property type="term" value="P:biotin biosynthetic process"/>
    <property type="evidence" value="ECO:0007669"/>
    <property type="project" value="UniProtKB-UniRule"/>
</dbReference>
<dbReference type="Proteomes" id="UP000199230">
    <property type="component" value="Unassembled WGS sequence"/>
</dbReference>
<dbReference type="NCBIfam" id="TIGR00347">
    <property type="entry name" value="bioD"/>
    <property type="match status" value="1"/>
</dbReference>
<dbReference type="PIRSF" id="PIRSF006755">
    <property type="entry name" value="DTB_synth"/>
    <property type="match status" value="1"/>
</dbReference>
<dbReference type="GO" id="GO:0004141">
    <property type="term" value="F:dethiobiotin synthase activity"/>
    <property type="evidence" value="ECO:0007669"/>
    <property type="project" value="UniProtKB-UniRule"/>
</dbReference>
<name>A0A1H3IRL4_9FIRM</name>
<evidence type="ECO:0000313" key="11">
    <source>
        <dbReference type="Proteomes" id="UP000199230"/>
    </source>
</evidence>
<comment type="subcellular location">
    <subcellularLocation>
        <location evidence="9">Cytoplasm</location>
    </subcellularLocation>
</comment>
<keyword evidence="3 9" id="KW-0479">Metal-binding</keyword>
<keyword evidence="2 9" id="KW-0436">Ligase</keyword>
<dbReference type="EMBL" id="FNPV01000001">
    <property type="protein sequence ID" value="SDY29494.1"/>
    <property type="molecule type" value="Genomic_DNA"/>
</dbReference>
<dbReference type="CDD" id="cd03109">
    <property type="entry name" value="DTBS"/>
    <property type="match status" value="1"/>
</dbReference>
<evidence type="ECO:0000256" key="3">
    <source>
        <dbReference type="ARBA" id="ARBA00022723"/>
    </source>
</evidence>
<organism evidence="10 11">
    <name type="scientific">Tindallia californiensis</name>
    <dbReference type="NCBI Taxonomy" id="159292"/>
    <lineage>
        <taxon>Bacteria</taxon>
        <taxon>Bacillati</taxon>
        <taxon>Bacillota</taxon>
        <taxon>Clostridia</taxon>
        <taxon>Peptostreptococcales</taxon>
        <taxon>Tindalliaceae</taxon>
        <taxon>Tindallia</taxon>
    </lineage>
</organism>
<dbReference type="SUPFAM" id="SSF52540">
    <property type="entry name" value="P-loop containing nucleoside triphosphate hydrolases"/>
    <property type="match status" value="1"/>
</dbReference>
<dbReference type="RefSeq" id="WP_093310107.1">
    <property type="nucleotide sequence ID" value="NZ_FNPV01000001.1"/>
</dbReference>
<evidence type="ECO:0000256" key="2">
    <source>
        <dbReference type="ARBA" id="ARBA00022598"/>
    </source>
</evidence>
<dbReference type="HAMAP" id="MF_00336">
    <property type="entry name" value="BioD"/>
    <property type="match status" value="1"/>
</dbReference>
<proteinExistence type="inferred from homology"/>
<dbReference type="PANTHER" id="PTHR43210:SF2">
    <property type="entry name" value="ATP-DEPENDENT DETHIOBIOTIN SYNTHETASE BIOD 2"/>
    <property type="match status" value="1"/>
</dbReference>
<feature type="binding site" evidence="9">
    <location>
        <position position="55"/>
    </location>
    <ligand>
        <name>ATP</name>
        <dbReference type="ChEBI" id="CHEBI:30616"/>
    </ligand>
</feature>
<comment type="function">
    <text evidence="9">Catalyzes a mechanistically unusual reaction, the ATP-dependent insertion of CO2 between the N7 and N8 nitrogen atoms of 7,8-diaminopelargonic acid (DAPA, also called 7,8-diammoniononanoate) to form a ureido ring.</text>
</comment>
<evidence type="ECO:0000256" key="9">
    <source>
        <dbReference type="HAMAP-Rule" id="MF_00336"/>
    </source>
</evidence>
<protein>
    <recommendedName>
        <fullName evidence="9">ATP-dependent dethiobiotin synthetase BioD</fullName>
        <ecNumber evidence="9">6.3.3.3</ecNumber>
    </recommendedName>
    <alternativeName>
        <fullName evidence="9">DTB synthetase</fullName>
        <shortName evidence="9">DTBS</shortName>
    </alternativeName>
    <alternativeName>
        <fullName evidence="9">Dethiobiotin synthase</fullName>
    </alternativeName>
</protein>
<keyword evidence="6 9" id="KW-0067">ATP-binding</keyword>
<dbReference type="GO" id="GO:0000287">
    <property type="term" value="F:magnesium ion binding"/>
    <property type="evidence" value="ECO:0007669"/>
    <property type="project" value="UniProtKB-UniRule"/>
</dbReference>
<comment type="cofactor">
    <cofactor evidence="9">
        <name>Mg(2+)</name>
        <dbReference type="ChEBI" id="CHEBI:18420"/>
    </cofactor>
</comment>
<feature type="binding site" evidence="9">
    <location>
        <begin position="116"/>
        <end position="119"/>
    </location>
    <ligand>
        <name>ATP</name>
        <dbReference type="ChEBI" id="CHEBI:30616"/>
    </ligand>
</feature>
<dbReference type="FunFam" id="3.40.50.300:FF:000292">
    <property type="entry name" value="ATP-dependent dethiobiotin synthetase BioD"/>
    <property type="match status" value="1"/>
</dbReference>
<dbReference type="OrthoDB" id="9802097at2"/>
<feature type="binding site" evidence="9">
    <location>
        <position position="17"/>
    </location>
    <ligand>
        <name>Mg(2+)</name>
        <dbReference type="ChEBI" id="CHEBI:18420"/>
    </ligand>
</feature>
<comment type="subunit">
    <text evidence="9">Homodimer.</text>
</comment>
<accession>A0A1H3IRL4</accession>
<comment type="catalytic activity">
    <reaction evidence="9">
        <text>(7R,8S)-7,8-diammoniononanoate + CO2 + ATP = (4R,5S)-dethiobiotin + ADP + phosphate + 3 H(+)</text>
        <dbReference type="Rhea" id="RHEA:15805"/>
        <dbReference type="ChEBI" id="CHEBI:15378"/>
        <dbReference type="ChEBI" id="CHEBI:16526"/>
        <dbReference type="ChEBI" id="CHEBI:30616"/>
        <dbReference type="ChEBI" id="CHEBI:43474"/>
        <dbReference type="ChEBI" id="CHEBI:149469"/>
        <dbReference type="ChEBI" id="CHEBI:149473"/>
        <dbReference type="ChEBI" id="CHEBI:456216"/>
        <dbReference type="EC" id="6.3.3.3"/>
    </reaction>
</comment>
<feature type="active site" evidence="9">
    <location>
        <position position="38"/>
    </location>
</feature>
<evidence type="ECO:0000256" key="7">
    <source>
        <dbReference type="ARBA" id="ARBA00022842"/>
    </source>
</evidence>
<dbReference type="GO" id="GO:0042803">
    <property type="term" value="F:protein homodimerization activity"/>
    <property type="evidence" value="ECO:0007669"/>
    <property type="project" value="UniProtKB-ARBA"/>
</dbReference>
<dbReference type="STRING" id="159292.SAMN05192546_101233"/>
<dbReference type="Gene3D" id="3.40.50.300">
    <property type="entry name" value="P-loop containing nucleotide triphosphate hydrolases"/>
    <property type="match status" value="1"/>
</dbReference>
<gene>
    <name evidence="9" type="primary">bioD</name>
    <name evidence="10" type="ORF">SAMN05192546_101233</name>
</gene>
<keyword evidence="4 9" id="KW-0547">Nucleotide-binding</keyword>
<dbReference type="GO" id="GO:0005829">
    <property type="term" value="C:cytosol"/>
    <property type="evidence" value="ECO:0007669"/>
    <property type="project" value="TreeGrafter"/>
</dbReference>
<dbReference type="AlphaFoldDB" id="A0A1H3IRL4"/>
<dbReference type="UniPathway" id="UPA00078">
    <property type="reaction ID" value="UER00161"/>
</dbReference>
<evidence type="ECO:0000256" key="4">
    <source>
        <dbReference type="ARBA" id="ARBA00022741"/>
    </source>
</evidence>
<comment type="catalytic activity">
    <reaction evidence="8">
        <text>(7R,8S)-8-amino-7-(carboxyamino)nonanoate + ATP = (4R,5S)-dethiobiotin + ADP + phosphate + H(+)</text>
        <dbReference type="Rhea" id="RHEA:63684"/>
        <dbReference type="ChEBI" id="CHEBI:15378"/>
        <dbReference type="ChEBI" id="CHEBI:30616"/>
        <dbReference type="ChEBI" id="CHEBI:43474"/>
        <dbReference type="ChEBI" id="CHEBI:149470"/>
        <dbReference type="ChEBI" id="CHEBI:149473"/>
        <dbReference type="ChEBI" id="CHEBI:456216"/>
    </reaction>
</comment>
<dbReference type="EC" id="6.3.3.3" evidence="9"/>
<dbReference type="InterPro" id="IPR004472">
    <property type="entry name" value="DTB_synth_BioD"/>
</dbReference>
<keyword evidence="1 9" id="KW-0963">Cytoplasm</keyword>
<dbReference type="InterPro" id="IPR027417">
    <property type="entry name" value="P-loop_NTPase"/>
</dbReference>
<comment type="caution">
    <text evidence="9">Lacks conserved residue(s) required for the propagation of feature annotation.</text>
</comment>
<comment type="similarity">
    <text evidence="9">Belongs to the dethiobiotin synthetase family.</text>
</comment>
<evidence type="ECO:0000256" key="5">
    <source>
        <dbReference type="ARBA" id="ARBA00022756"/>
    </source>
</evidence>
<keyword evidence="7 9" id="KW-0460">Magnesium</keyword>
<feature type="binding site" evidence="9">
    <location>
        <position position="116"/>
    </location>
    <ligand>
        <name>Mg(2+)</name>
        <dbReference type="ChEBI" id="CHEBI:18420"/>
    </ligand>
</feature>
<dbReference type="PANTHER" id="PTHR43210">
    <property type="entry name" value="DETHIOBIOTIN SYNTHETASE"/>
    <property type="match status" value="1"/>
</dbReference>
<reference evidence="10 11" key="1">
    <citation type="submission" date="2016-10" db="EMBL/GenBank/DDBJ databases">
        <authorList>
            <person name="de Groot N.N."/>
        </authorList>
    </citation>
    <scope>NUCLEOTIDE SEQUENCE [LARGE SCALE GENOMIC DNA]</scope>
    <source>
        <strain evidence="10 11">APO</strain>
    </source>
</reference>
<evidence type="ECO:0000256" key="6">
    <source>
        <dbReference type="ARBA" id="ARBA00022840"/>
    </source>
</evidence>
<feature type="binding site" evidence="9">
    <location>
        <begin position="13"/>
        <end position="18"/>
    </location>
    <ligand>
        <name>ATP</name>
        <dbReference type="ChEBI" id="CHEBI:30616"/>
    </ligand>
</feature>
<sequence>MGKGIFVVGTDTEVGKTFVSAGAAYMLNKDGHGVCFFKPVQSGGIYENGAVQSGDVQFVRKVAQIEESYERMNTYCFEASVSPHLASEIEKKEIETEKLINHYQKLVETYDYVIVEGAGGVVVPIKRNEYCIHHLIKDLRIPVLMVTRANVGTINHTMLTIEFLQSKGIEIKGIVVNAYQGTFYEEDNVKVISAMSGIEKIFTLGKVERGEAFIERIKAEYRNKLDVEDMLDMIR</sequence>
<evidence type="ECO:0000313" key="10">
    <source>
        <dbReference type="EMBL" id="SDY29494.1"/>
    </source>
</evidence>
<evidence type="ECO:0000256" key="8">
    <source>
        <dbReference type="ARBA" id="ARBA00047386"/>
    </source>
</evidence>
<keyword evidence="11" id="KW-1185">Reference proteome</keyword>
<feature type="binding site" evidence="9">
    <location>
        <position position="55"/>
    </location>
    <ligand>
        <name>Mg(2+)</name>
        <dbReference type="ChEBI" id="CHEBI:18420"/>
    </ligand>
</feature>
<keyword evidence="5 9" id="KW-0093">Biotin biosynthesis</keyword>
<evidence type="ECO:0000256" key="1">
    <source>
        <dbReference type="ARBA" id="ARBA00022490"/>
    </source>
</evidence>
<comment type="pathway">
    <text evidence="9">Cofactor biosynthesis; biotin biosynthesis; biotin from 7,8-diaminononanoate: step 1/2.</text>
</comment>
<dbReference type="GO" id="GO:0005524">
    <property type="term" value="F:ATP binding"/>
    <property type="evidence" value="ECO:0007669"/>
    <property type="project" value="UniProtKB-UniRule"/>
</dbReference>
<dbReference type="Pfam" id="PF13500">
    <property type="entry name" value="AAA_26"/>
    <property type="match status" value="1"/>
</dbReference>